<feature type="domain" description="EamA" evidence="6">
    <location>
        <begin position="161"/>
        <end position="292"/>
    </location>
</feature>
<feature type="domain" description="EamA" evidence="6">
    <location>
        <begin position="14"/>
        <end position="144"/>
    </location>
</feature>
<feature type="transmembrane region" description="Helical" evidence="5">
    <location>
        <begin position="39"/>
        <end position="59"/>
    </location>
</feature>
<dbReference type="Proteomes" id="UP000030988">
    <property type="component" value="Unassembled WGS sequence"/>
</dbReference>
<proteinExistence type="predicted"/>
<feature type="transmembrane region" description="Helical" evidence="5">
    <location>
        <begin position="130"/>
        <end position="150"/>
    </location>
</feature>
<gene>
    <name evidence="7" type="ORF">PK98_11315</name>
</gene>
<dbReference type="AlphaFoldDB" id="A0A0B2BT06"/>
<feature type="transmembrane region" description="Helical" evidence="5">
    <location>
        <begin position="220"/>
        <end position="240"/>
    </location>
</feature>
<protein>
    <submittedName>
        <fullName evidence="7">ABC transporter permease</fullName>
    </submittedName>
</protein>
<dbReference type="Pfam" id="PF00892">
    <property type="entry name" value="EamA"/>
    <property type="match status" value="2"/>
</dbReference>
<feature type="transmembrane region" description="Helical" evidence="5">
    <location>
        <begin position="12"/>
        <end position="33"/>
    </location>
</feature>
<name>A0A0B2BT06_9SPHN</name>
<dbReference type="InterPro" id="IPR000620">
    <property type="entry name" value="EamA_dom"/>
</dbReference>
<evidence type="ECO:0000256" key="4">
    <source>
        <dbReference type="ARBA" id="ARBA00023136"/>
    </source>
</evidence>
<keyword evidence="3 5" id="KW-1133">Transmembrane helix</keyword>
<dbReference type="PANTHER" id="PTHR32322">
    <property type="entry name" value="INNER MEMBRANE TRANSPORTER"/>
    <property type="match status" value="1"/>
</dbReference>
<dbReference type="PANTHER" id="PTHR32322:SF9">
    <property type="entry name" value="AMINO-ACID METABOLITE EFFLUX PUMP-RELATED"/>
    <property type="match status" value="1"/>
</dbReference>
<evidence type="ECO:0000256" key="3">
    <source>
        <dbReference type="ARBA" id="ARBA00022989"/>
    </source>
</evidence>
<keyword evidence="8" id="KW-1185">Reference proteome</keyword>
<evidence type="ECO:0000259" key="6">
    <source>
        <dbReference type="Pfam" id="PF00892"/>
    </source>
</evidence>
<keyword evidence="4 5" id="KW-0472">Membrane</keyword>
<dbReference type="InterPro" id="IPR050638">
    <property type="entry name" value="AA-Vitamin_Transporters"/>
</dbReference>
<comment type="caution">
    <text evidence="7">The sequence shown here is derived from an EMBL/GenBank/DDBJ whole genome shotgun (WGS) entry which is preliminary data.</text>
</comment>
<sequence length="307" mass="31750">MPISRTMGPREWGLLAILSVLWGGSFFFIGVALRGLPPLTLVLARVALGSLVLFAVLRVTGGALPRGWRVWRVLGAIALLNNVVPFTLLTWSQTQIASGLASILNATTPLWGVLVAHLSTTDERATPGRLAGVALGFAGVVLMIGGDALAGLGGAALAQGACLLATLCYALAGIQGRQMKALGVAPISAACGQLACSAAVLLLPVLLVDMPWRLPPPAPAVWGALAGLVLLSTALAFVLYYRLLATAGATNLLLVTFLIPVTAIALGALFLGEVLQPRHGAGLAFLAAGLAAIDGRLPRMAWRRLRR</sequence>
<evidence type="ECO:0000256" key="5">
    <source>
        <dbReference type="SAM" id="Phobius"/>
    </source>
</evidence>
<dbReference type="STRING" id="1572751.PK98_11315"/>
<feature type="transmembrane region" description="Helical" evidence="5">
    <location>
        <begin position="71"/>
        <end position="91"/>
    </location>
</feature>
<evidence type="ECO:0000256" key="1">
    <source>
        <dbReference type="ARBA" id="ARBA00004141"/>
    </source>
</evidence>
<feature type="transmembrane region" description="Helical" evidence="5">
    <location>
        <begin position="156"/>
        <end position="174"/>
    </location>
</feature>
<evidence type="ECO:0000313" key="8">
    <source>
        <dbReference type="Proteomes" id="UP000030988"/>
    </source>
</evidence>
<dbReference type="RefSeq" id="WP_039097019.1">
    <property type="nucleotide sequence ID" value="NZ_JTDN01000002.1"/>
</dbReference>
<dbReference type="OrthoDB" id="9810556at2"/>
<feature type="transmembrane region" description="Helical" evidence="5">
    <location>
        <begin position="252"/>
        <end position="272"/>
    </location>
</feature>
<reference evidence="7 8" key="1">
    <citation type="submission" date="2014-11" db="EMBL/GenBank/DDBJ databases">
        <title>Draft genome sequence of Kirrobacter mercurialis.</title>
        <authorList>
            <person name="Coil D.A."/>
            <person name="Eisen J.A."/>
        </authorList>
    </citation>
    <scope>NUCLEOTIDE SEQUENCE [LARGE SCALE GENOMIC DNA]</scope>
    <source>
        <strain evidence="7 8">Coronado</strain>
    </source>
</reference>
<evidence type="ECO:0000313" key="7">
    <source>
        <dbReference type="EMBL" id="KHL24569.1"/>
    </source>
</evidence>
<dbReference type="InterPro" id="IPR037185">
    <property type="entry name" value="EmrE-like"/>
</dbReference>
<dbReference type="EMBL" id="JTDN01000002">
    <property type="protein sequence ID" value="KHL24569.1"/>
    <property type="molecule type" value="Genomic_DNA"/>
</dbReference>
<comment type="subcellular location">
    <subcellularLocation>
        <location evidence="1">Membrane</location>
        <topology evidence="1">Multi-pass membrane protein</topology>
    </subcellularLocation>
</comment>
<accession>A0A0B2BT06</accession>
<keyword evidence="2 5" id="KW-0812">Transmembrane</keyword>
<feature type="transmembrane region" description="Helical" evidence="5">
    <location>
        <begin position="278"/>
        <end position="297"/>
    </location>
</feature>
<feature type="transmembrane region" description="Helical" evidence="5">
    <location>
        <begin position="181"/>
        <end position="208"/>
    </location>
</feature>
<organism evidence="7 8">
    <name type="scientific">Croceibacterium mercuriale</name>
    <dbReference type="NCBI Taxonomy" id="1572751"/>
    <lineage>
        <taxon>Bacteria</taxon>
        <taxon>Pseudomonadati</taxon>
        <taxon>Pseudomonadota</taxon>
        <taxon>Alphaproteobacteria</taxon>
        <taxon>Sphingomonadales</taxon>
        <taxon>Erythrobacteraceae</taxon>
        <taxon>Croceibacterium</taxon>
    </lineage>
</organism>
<feature type="transmembrane region" description="Helical" evidence="5">
    <location>
        <begin position="97"/>
        <end position="118"/>
    </location>
</feature>
<evidence type="ECO:0000256" key="2">
    <source>
        <dbReference type="ARBA" id="ARBA00022692"/>
    </source>
</evidence>
<dbReference type="SUPFAM" id="SSF103481">
    <property type="entry name" value="Multidrug resistance efflux transporter EmrE"/>
    <property type="match status" value="2"/>
</dbReference>
<dbReference type="GO" id="GO:0016020">
    <property type="term" value="C:membrane"/>
    <property type="evidence" value="ECO:0007669"/>
    <property type="project" value="UniProtKB-SubCell"/>
</dbReference>